<reference evidence="2" key="1">
    <citation type="submission" date="2016-11" db="UniProtKB">
        <authorList>
            <consortium name="WormBaseParasite"/>
        </authorList>
    </citation>
    <scope>IDENTIFICATION</scope>
</reference>
<dbReference type="PANTHER" id="PTHR21503">
    <property type="entry name" value="F-BOX-CONTAINING HYPOTHETICAL PROTEIN C.ELEGANS"/>
    <property type="match status" value="1"/>
</dbReference>
<evidence type="ECO:0000313" key="2">
    <source>
        <dbReference type="WBParaSite" id="Csp11.Scaffold617.g6036.t1"/>
    </source>
</evidence>
<evidence type="ECO:0000313" key="1">
    <source>
        <dbReference type="Proteomes" id="UP000095282"/>
    </source>
</evidence>
<sequence>MMNFIKSINWKDIICIQYYMKAEFSIQAIFEDKSSETIIACMDKIGTLETTKLDLDGTSIDLCLDISSLIDPETENLPYILYKESEKDEVLQAVYTRVDDLFGRRKPHQLRAVHTDCFPKFPKISKSFLTFWSVVKSNERIEEYFESIPIQEFICVQDMEFQLNENSKFYRAKRIEIHNHDRMAMNMMRRFHGKEMYLFYVDISDNAIINFVEKWRNKREFHDLEILEIERFNSQNFTMVRREFELFPFGVKLPIIQPRDFTDEKSYSIPIKVRHYTVRNDGIVAFVINSPDYFIFHVKKFTEKQLIESGYTME</sequence>
<dbReference type="AlphaFoldDB" id="A0A1I7THP8"/>
<dbReference type="PANTHER" id="PTHR21503:SF8">
    <property type="entry name" value="F-BOX ASSOCIATED DOMAIN-CONTAINING PROTEIN-RELATED"/>
    <property type="match status" value="1"/>
</dbReference>
<dbReference type="WBParaSite" id="Csp11.Scaffold617.g6036.t1">
    <property type="protein sequence ID" value="Csp11.Scaffold617.g6036.t1"/>
    <property type="gene ID" value="Csp11.Scaffold617.g6036"/>
</dbReference>
<protein>
    <submittedName>
        <fullName evidence="2">FBA_2 domain-containing protein</fullName>
    </submittedName>
</protein>
<dbReference type="Proteomes" id="UP000095282">
    <property type="component" value="Unplaced"/>
</dbReference>
<accession>A0A1I7THP8</accession>
<dbReference type="eggNOG" id="ENOG502RVPF">
    <property type="taxonomic scope" value="Eukaryota"/>
</dbReference>
<keyword evidence="1" id="KW-1185">Reference proteome</keyword>
<proteinExistence type="predicted"/>
<name>A0A1I7THP8_9PELO</name>
<organism evidence="1 2">
    <name type="scientific">Caenorhabditis tropicalis</name>
    <dbReference type="NCBI Taxonomy" id="1561998"/>
    <lineage>
        <taxon>Eukaryota</taxon>
        <taxon>Metazoa</taxon>
        <taxon>Ecdysozoa</taxon>
        <taxon>Nematoda</taxon>
        <taxon>Chromadorea</taxon>
        <taxon>Rhabditida</taxon>
        <taxon>Rhabditina</taxon>
        <taxon>Rhabditomorpha</taxon>
        <taxon>Rhabditoidea</taxon>
        <taxon>Rhabditidae</taxon>
        <taxon>Peloderinae</taxon>
        <taxon>Caenorhabditis</taxon>
    </lineage>
</organism>